<evidence type="ECO:0000259" key="7">
    <source>
        <dbReference type="SMART" id="SM00385"/>
    </source>
</evidence>
<feature type="region of interest" description="Disordered" evidence="6">
    <location>
        <begin position="292"/>
        <end position="319"/>
    </location>
</feature>
<evidence type="ECO:0000256" key="3">
    <source>
        <dbReference type="ARBA" id="ARBA00023127"/>
    </source>
</evidence>
<organism evidence="8 9">
    <name type="scientific">Kuraishia capsulata CBS 1993</name>
    <dbReference type="NCBI Taxonomy" id="1382522"/>
    <lineage>
        <taxon>Eukaryota</taxon>
        <taxon>Fungi</taxon>
        <taxon>Dikarya</taxon>
        <taxon>Ascomycota</taxon>
        <taxon>Saccharomycotina</taxon>
        <taxon>Pichiomycetes</taxon>
        <taxon>Pichiales</taxon>
        <taxon>Pichiaceae</taxon>
        <taxon>Kuraishia</taxon>
    </lineage>
</organism>
<dbReference type="GO" id="GO:0051301">
    <property type="term" value="P:cell division"/>
    <property type="evidence" value="ECO:0007669"/>
    <property type="project" value="UniProtKB-KW"/>
</dbReference>
<feature type="region of interest" description="Disordered" evidence="6">
    <location>
        <begin position="405"/>
        <end position="455"/>
    </location>
</feature>
<dbReference type="AlphaFoldDB" id="W6ML75"/>
<dbReference type="InterPro" id="IPR039361">
    <property type="entry name" value="Cyclin"/>
</dbReference>
<gene>
    <name evidence="8" type="ORF">KUCA_T00002827001</name>
</gene>
<sequence>MQSPDEFHLIRRANTLRKSLNPRLKRAQLSAHFAFLKDNMRAVKRIVHESNRSKLPKANYLVFQPEISERERFAVVDFIHKLVIDLGLDHRVFFTAINLIDRYCHTIPVMLKHLEVLALSCIWIASKFHSRKSRIPEVSKLCGLTNGFHNKEKIIKMESTVLNALNWDVNDCTYDLFIDTILQGQVELSVDLIKYGALYLCELAEYNPGVCMEFNTRDVAMESVFLLVCVSRQWMPSKLSELGKMLLKMASNPPTTLRKIYDPSLKIPEYEGVYLLHRFCCTYEMHKEQEKEQAKQQKDYESQQHPADEETDSDFASDDELENQENLHALTAQTPPQEPKLVRMSLRLKLRAHPYHPSMVSPVSSSNPMRAPVTGQILHTNMTLLPTPRPSPVDELNKNMLLNPETPIEISDPVPSPKSRSDSLLSKTTSVSSVSSASSGSSGSFAAPGFRGHAKRNSSYMDVDMEMSNDLLGAAKPSAVLREYKRYRRNE</sequence>
<proteinExistence type="inferred from homology"/>
<evidence type="ECO:0000313" key="9">
    <source>
        <dbReference type="Proteomes" id="UP000019384"/>
    </source>
</evidence>
<dbReference type="HOGENOM" id="CLU_555551_0_0_1"/>
<feature type="compositionally biased region" description="Low complexity" evidence="6">
    <location>
        <begin position="422"/>
        <end position="444"/>
    </location>
</feature>
<dbReference type="RefSeq" id="XP_022458850.1">
    <property type="nucleotide sequence ID" value="XM_022603112.1"/>
</dbReference>
<keyword evidence="9" id="KW-1185">Reference proteome</keyword>
<keyword evidence="2" id="KW-0132">Cell division</keyword>
<evidence type="ECO:0000256" key="4">
    <source>
        <dbReference type="ARBA" id="ARBA00023306"/>
    </source>
</evidence>
<evidence type="ECO:0000313" key="8">
    <source>
        <dbReference type="EMBL" id="CDK26853.1"/>
    </source>
</evidence>
<keyword evidence="4" id="KW-0131">Cell cycle</keyword>
<feature type="compositionally biased region" description="Basic and acidic residues" evidence="6">
    <location>
        <begin position="292"/>
        <end position="308"/>
    </location>
</feature>
<dbReference type="SMART" id="SM00385">
    <property type="entry name" value="CYCLIN"/>
    <property type="match status" value="1"/>
</dbReference>
<dbReference type="SUPFAM" id="SSF47954">
    <property type="entry name" value="Cyclin-like"/>
    <property type="match status" value="1"/>
</dbReference>
<name>W6ML75_9ASCO</name>
<feature type="domain" description="Cyclin-like" evidence="7">
    <location>
        <begin position="77"/>
        <end position="163"/>
    </location>
</feature>
<dbReference type="InterPro" id="IPR036915">
    <property type="entry name" value="Cyclin-like_sf"/>
</dbReference>
<dbReference type="GeneID" id="34520238"/>
<dbReference type="OrthoDB" id="5590282at2759"/>
<evidence type="ECO:0000256" key="1">
    <source>
        <dbReference type="ARBA" id="ARBA00008742"/>
    </source>
</evidence>
<dbReference type="Proteomes" id="UP000019384">
    <property type="component" value="Unassembled WGS sequence"/>
</dbReference>
<dbReference type="EMBL" id="HG793127">
    <property type="protein sequence ID" value="CDK26853.1"/>
    <property type="molecule type" value="Genomic_DNA"/>
</dbReference>
<dbReference type="STRING" id="1382522.W6ML75"/>
<dbReference type="Pfam" id="PF00134">
    <property type="entry name" value="Cyclin_N"/>
    <property type="match status" value="1"/>
</dbReference>
<dbReference type="Gene3D" id="1.10.472.10">
    <property type="entry name" value="Cyclin-like"/>
    <property type="match status" value="2"/>
</dbReference>
<reference evidence="8" key="1">
    <citation type="submission" date="2013-12" db="EMBL/GenBank/DDBJ databases">
        <authorList>
            <person name="Genoscope - CEA"/>
        </authorList>
    </citation>
    <scope>NUCLEOTIDE SEQUENCE</scope>
    <source>
        <strain evidence="8">CBS 1993</strain>
    </source>
</reference>
<evidence type="ECO:0000256" key="6">
    <source>
        <dbReference type="SAM" id="MobiDB-lite"/>
    </source>
</evidence>
<evidence type="ECO:0000256" key="2">
    <source>
        <dbReference type="ARBA" id="ARBA00022618"/>
    </source>
</evidence>
<dbReference type="GO" id="GO:0051726">
    <property type="term" value="P:regulation of cell cycle"/>
    <property type="evidence" value="ECO:0007669"/>
    <property type="project" value="UniProtKB-ARBA"/>
</dbReference>
<dbReference type="PROSITE" id="PS00292">
    <property type="entry name" value="CYCLINS"/>
    <property type="match status" value="1"/>
</dbReference>
<keyword evidence="3 5" id="KW-0195">Cyclin</keyword>
<dbReference type="FunFam" id="1.10.472.10:FF:000010">
    <property type="entry name" value="G1/S-specific cyclin Cln1"/>
    <property type="match status" value="1"/>
</dbReference>
<evidence type="ECO:0000256" key="5">
    <source>
        <dbReference type="RuleBase" id="RU000383"/>
    </source>
</evidence>
<accession>W6ML75</accession>
<dbReference type="PANTHER" id="PTHR10177">
    <property type="entry name" value="CYCLINS"/>
    <property type="match status" value="1"/>
</dbReference>
<dbReference type="InterPro" id="IPR006671">
    <property type="entry name" value="Cyclin_N"/>
</dbReference>
<dbReference type="InterPro" id="IPR048258">
    <property type="entry name" value="Cyclins_cyclin-box"/>
</dbReference>
<dbReference type="GO" id="GO:0016538">
    <property type="term" value="F:cyclin-dependent protein serine/threonine kinase regulator activity"/>
    <property type="evidence" value="ECO:0007669"/>
    <property type="project" value="UniProtKB-ARBA"/>
</dbReference>
<feature type="compositionally biased region" description="Acidic residues" evidence="6">
    <location>
        <begin position="309"/>
        <end position="319"/>
    </location>
</feature>
<dbReference type="InterPro" id="IPR013763">
    <property type="entry name" value="Cyclin-like_dom"/>
</dbReference>
<protein>
    <recommendedName>
        <fullName evidence="7">Cyclin-like domain-containing protein</fullName>
    </recommendedName>
</protein>
<dbReference type="CDD" id="cd20559">
    <property type="entry name" value="CYCLIN_ScCLN_like"/>
    <property type="match status" value="1"/>
</dbReference>
<comment type="similarity">
    <text evidence="1 5">Belongs to the cyclin family.</text>
</comment>
<reference evidence="8" key="2">
    <citation type="submission" date="2014-02" db="EMBL/GenBank/DDBJ databases">
        <title>Complete DNA sequence of /Kuraishia capsulata/ illustrates novel genomic features among budding yeasts (/Saccharomycotina/).</title>
        <authorList>
            <person name="Morales L."/>
            <person name="Noel B."/>
            <person name="Porcel B."/>
            <person name="Marcet-Houben M."/>
            <person name="Hullo M-F."/>
            <person name="Sacerdot C."/>
            <person name="Tekaia F."/>
            <person name="Leh-Louis V."/>
            <person name="Despons L."/>
            <person name="Khanna V."/>
            <person name="Aury J-M."/>
            <person name="Barbe V."/>
            <person name="Couloux A."/>
            <person name="Labadie K."/>
            <person name="Pelletier E."/>
            <person name="Souciet J-L."/>
            <person name="Boekhout T."/>
            <person name="Gabaldon T."/>
            <person name="Wincker P."/>
            <person name="Dujon B."/>
        </authorList>
    </citation>
    <scope>NUCLEOTIDE SEQUENCE</scope>
    <source>
        <strain evidence="8">CBS 1993</strain>
    </source>
</reference>
<dbReference type="GO" id="GO:0044843">
    <property type="term" value="P:cell cycle G1/S phase transition"/>
    <property type="evidence" value="ECO:0007669"/>
    <property type="project" value="UniProtKB-ARBA"/>
</dbReference>
<feature type="region of interest" description="Disordered" evidence="6">
    <location>
        <begin position="471"/>
        <end position="491"/>
    </location>
</feature>